<accession>A0A0M3KKM6</accession>
<feature type="compositionally biased region" description="Polar residues" evidence="1">
    <location>
        <begin position="16"/>
        <end position="29"/>
    </location>
</feature>
<protein>
    <submittedName>
        <fullName evidence="2 4">Uncharacterized protein</fullName>
    </submittedName>
</protein>
<evidence type="ECO:0000313" key="4">
    <source>
        <dbReference type="WBParaSite" id="ASIM_0002155701-mRNA-1"/>
    </source>
</evidence>
<feature type="region of interest" description="Disordered" evidence="1">
    <location>
        <begin position="1"/>
        <end position="29"/>
    </location>
</feature>
<evidence type="ECO:0000313" key="2">
    <source>
        <dbReference type="EMBL" id="VDK81065.1"/>
    </source>
</evidence>
<dbReference type="OrthoDB" id="6154712at2759"/>
<dbReference type="EMBL" id="UYRR01041375">
    <property type="protein sequence ID" value="VDK81065.1"/>
    <property type="molecule type" value="Genomic_DNA"/>
</dbReference>
<sequence length="72" mass="7926">MLMVERYHPGSRISRDTTSGESDSNASDLNCSPLLQSANIANSQIYAKRYFSPSNGAANRLLLLLLLLLLRS</sequence>
<gene>
    <name evidence="2" type="ORF">ASIM_LOCUS20924</name>
</gene>
<evidence type="ECO:0000313" key="3">
    <source>
        <dbReference type="Proteomes" id="UP000267096"/>
    </source>
</evidence>
<dbReference type="AlphaFoldDB" id="A0A0M3KKM6"/>
<dbReference type="WBParaSite" id="ASIM_0002155701-mRNA-1">
    <property type="protein sequence ID" value="ASIM_0002155701-mRNA-1"/>
    <property type="gene ID" value="ASIM_0002155701"/>
</dbReference>
<evidence type="ECO:0000256" key="1">
    <source>
        <dbReference type="SAM" id="MobiDB-lite"/>
    </source>
</evidence>
<reference evidence="2 3" key="2">
    <citation type="submission" date="2018-11" db="EMBL/GenBank/DDBJ databases">
        <authorList>
            <consortium name="Pathogen Informatics"/>
        </authorList>
    </citation>
    <scope>NUCLEOTIDE SEQUENCE [LARGE SCALE GENOMIC DNA]</scope>
</reference>
<proteinExistence type="predicted"/>
<name>A0A0M3KKM6_ANISI</name>
<dbReference type="Proteomes" id="UP000267096">
    <property type="component" value="Unassembled WGS sequence"/>
</dbReference>
<keyword evidence="3" id="KW-1185">Reference proteome</keyword>
<organism evidence="4">
    <name type="scientific">Anisakis simplex</name>
    <name type="common">Herring worm</name>
    <dbReference type="NCBI Taxonomy" id="6269"/>
    <lineage>
        <taxon>Eukaryota</taxon>
        <taxon>Metazoa</taxon>
        <taxon>Ecdysozoa</taxon>
        <taxon>Nematoda</taxon>
        <taxon>Chromadorea</taxon>
        <taxon>Rhabditida</taxon>
        <taxon>Spirurina</taxon>
        <taxon>Ascaridomorpha</taxon>
        <taxon>Ascaridoidea</taxon>
        <taxon>Anisakidae</taxon>
        <taxon>Anisakis</taxon>
        <taxon>Anisakis simplex complex</taxon>
    </lineage>
</organism>
<reference evidence="4" key="1">
    <citation type="submission" date="2017-02" db="UniProtKB">
        <authorList>
            <consortium name="WormBaseParasite"/>
        </authorList>
    </citation>
    <scope>IDENTIFICATION</scope>
</reference>